<keyword evidence="2" id="KW-1185">Reference proteome</keyword>
<dbReference type="InterPro" id="IPR029058">
    <property type="entry name" value="AB_hydrolase_fold"/>
</dbReference>
<dbReference type="Proteomes" id="UP000887564">
    <property type="component" value="Unplaced"/>
</dbReference>
<evidence type="ECO:0000313" key="2">
    <source>
        <dbReference type="Proteomes" id="UP000887564"/>
    </source>
</evidence>
<organism evidence="2 3">
    <name type="scientific">Parascaris equorum</name>
    <name type="common">Equine roundworm</name>
    <dbReference type="NCBI Taxonomy" id="6256"/>
    <lineage>
        <taxon>Eukaryota</taxon>
        <taxon>Metazoa</taxon>
        <taxon>Ecdysozoa</taxon>
        <taxon>Nematoda</taxon>
        <taxon>Chromadorea</taxon>
        <taxon>Rhabditida</taxon>
        <taxon>Spirurina</taxon>
        <taxon>Ascaridomorpha</taxon>
        <taxon>Ascaridoidea</taxon>
        <taxon>Ascarididae</taxon>
        <taxon>Parascaris</taxon>
    </lineage>
</organism>
<proteinExistence type="inferred from homology"/>
<dbReference type="WBParaSite" id="PEQ_0000802501-mRNA-1">
    <property type="protein sequence ID" value="PEQ_0000802501-mRNA-1"/>
    <property type="gene ID" value="PEQ_0000802501"/>
</dbReference>
<dbReference type="AlphaFoldDB" id="A0A914S138"/>
<evidence type="ECO:0000313" key="3">
    <source>
        <dbReference type="WBParaSite" id="PEQ_0000802501-mRNA-1"/>
    </source>
</evidence>
<dbReference type="GO" id="GO:0006508">
    <property type="term" value="P:proteolysis"/>
    <property type="evidence" value="ECO:0007669"/>
    <property type="project" value="InterPro"/>
</dbReference>
<accession>A0A914S138</accession>
<dbReference type="SUPFAM" id="SSF53474">
    <property type="entry name" value="alpha/beta-Hydrolases"/>
    <property type="match status" value="1"/>
</dbReference>
<dbReference type="InterPro" id="IPR001563">
    <property type="entry name" value="Peptidase_S10"/>
</dbReference>
<comment type="similarity">
    <text evidence="1">Belongs to the peptidase S10 family.</text>
</comment>
<sequence length="142" mass="15836">MNNNYHQQHNDTTSVFQSIITSKYPLRILIYNGDTDAACNFLGDEWFIEKLAKANEMTSTSRTEWNYTHPGGYLSRVGGWGGGHFVPTDRPAPALQMIANFVKKTPYSTTVAYDVNSKPLLPEYVPTSAPPGNCVSLRVAYK</sequence>
<dbReference type="GO" id="GO:0004185">
    <property type="term" value="F:serine-type carboxypeptidase activity"/>
    <property type="evidence" value="ECO:0007669"/>
    <property type="project" value="InterPro"/>
</dbReference>
<dbReference type="Gene3D" id="3.40.50.1820">
    <property type="entry name" value="alpha/beta hydrolase"/>
    <property type="match status" value="1"/>
</dbReference>
<dbReference type="Pfam" id="PF00450">
    <property type="entry name" value="Peptidase_S10"/>
    <property type="match status" value="1"/>
</dbReference>
<reference evidence="3" key="1">
    <citation type="submission" date="2022-11" db="UniProtKB">
        <authorList>
            <consortium name="WormBaseParasite"/>
        </authorList>
    </citation>
    <scope>IDENTIFICATION</scope>
</reference>
<name>A0A914S138_PAREQ</name>
<evidence type="ECO:0000256" key="1">
    <source>
        <dbReference type="ARBA" id="ARBA00009431"/>
    </source>
</evidence>
<protein>
    <submittedName>
        <fullName evidence="3">Uncharacterized protein</fullName>
    </submittedName>
</protein>